<comment type="caution">
    <text evidence="6">Lacks conserved residue(s) required for the propagation of feature annotation.</text>
</comment>
<keyword evidence="10" id="KW-1185">Reference proteome</keyword>
<accession>C9LUN7</accession>
<dbReference type="InterPro" id="IPR016064">
    <property type="entry name" value="NAD/diacylglycerol_kinase_sf"/>
</dbReference>
<dbReference type="Proteomes" id="UP000011124">
    <property type="component" value="Chromosome"/>
</dbReference>
<dbReference type="Pfam" id="PF01513">
    <property type="entry name" value="NAD_kinase"/>
    <property type="match status" value="1"/>
</dbReference>
<comment type="catalytic activity">
    <reaction evidence="5 6">
        <text>NAD(+) + ATP = ADP + NADP(+) + H(+)</text>
        <dbReference type="Rhea" id="RHEA:18629"/>
        <dbReference type="ChEBI" id="CHEBI:15378"/>
        <dbReference type="ChEBI" id="CHEBI:30616"/>
        <dbReference type="ChEBI" id="CHEBI:57540"/>
        <dbReference type="ChEBI" id="CHEBI:58349"/>
        <dbReference type="ChEBI" id="CHEBI:456216"/>
        <dbReference type="EC" id="2.7.1.23"/>
    </reaction>
</comment>
<evidence type="ECO:0000256" key="6">
    <source>
        <dbReference type="HAMAP-Rule" id="MF_00361"/>
    </source>
</evidence>
<dbReference type="EC" id="2.7.1.23" evidence="6"/>
<name>C9LUN7_SELS3</name>
<dbReference type="GO" id="GO:0003951">
    <property type="term" value="F:NAD+ kinase activity"/>
    <property type="evidence" value="ECO:0007669"/>
    <property type="project" value="UniProtKB-UniRule"/>
</dbReference>
<dbReference type="Proteomes" id="UP000003505">
    <property type="component" value="Unassembled WGS sequence"/>
</dbReference>
<dbReference type="STRING" id="546271.Selsp_1074"/>
<dbReference type="OrthoDB" id="9774737at2"/>
<reference evidence="7 10" key="2">
    <citation type="submission" date="2011-04" db="EMBL/GenBank/DDBJ databases">
        <title>The complete genome of Selenomonas sputigena DSM 20758.</title>
        <authorList>
            <consortium name="US DOE Joint Genome Institute (JGI-PGF)"/>
            <person name="Lucas S."/>
            <person name="Copeland A."/>
            <person name="Lapidus A."/>
            <person name="Bruce D."/>
            <person name="Goodwin L."/>
            <person name="Pitluck S."/>
            <person name="Peters L."/>
            <person name="Kyrpides N."/>
            <person name="Mavromatis K."/>
            <person name="Ivanova N."/>
            <person name="Ovchinnikova G."/>
            <person name="Teshima H."/>
            <person name="Detter J.C."/>
            <person name="Tapia R."/>
            <person name="Han C."/>
            <person name="Land M."/>
            <person name="Hauser L."/>
            <person name="Markowitz V."/>
            <person name="Cheng J.-F."/>
            <person name="Hugenholtz P."/>
            <person name="Woyke T."/>
            <person name="Wu D."/>
            <person name="Gronow S."/>
            <person name="Wellnitz S."/>
            <person name="Schneider S."/>
            <person name="Klenk H.-P."/>
            <person name="Eisen J.A."/>
        </authorList>
    </citation>
    <scope>NUCLEOTIDE SEQUENCE [LARGE SCALE GENOMIC DNA]</scope>
    <source>
        <strain evidence="7">ATCC 35185</strain>
        <strain evidence="10">ATCC 35185 / DSM 20758 / VPI D19B-28</strain>
    </source>
</reference>
<feature type="active site" description="Proton acceptor" evidence="6">
    <location>
        <position position="67"/>
    </location>
</feature>
<feature type="binding site" evidence="6">
    <location>
        <position position="169"/>
    </location>
    <ligand>
        <name>NAD(+)</name>
        <dbReference type="ChEBI" id="CHEBI:57540"/>
    </ligand>
</feature>
<gene>
    <name evidence="6" type="primary">nadK</name>
    <name evidence="7" type="ordered locus">Selsp_1074</name>
    <name evidence="8" type="ORF">SELSPUOL_01173</name>
</gene>
<dbReference type="Gene3D" id="2.60.200.30">
    <property type="entry name" value="Probable inorganic polyphosphate/atp-NAD kinase, domain 2"/>
    <property type="match status" value="1"/>
</dbReference>
<evidence type="ECO:0000256" key="4">
    <source>
        <dbReference type="ARBA" id="ARBA00023027"/>
    </source>
</evidence>
<dbReference type="HOGENOM" id="CLU_008831_0_1_9"/>
<dbReference type="EMBL" id="ACKP02000016">
    <property type="protein sequence ID" value="EEX77470.1"/>
    <property type="molecule type" value="Genomic_DNA"/>
</dbReference>
<dbReference type="AlphaFoldDB" id="C9LUN7"/>
<dbReference type="GO" id="GO:0046872">
    <property type="term" value="F:metal ion binding"/>
    <property type="evidence" value="ECO:0007669"/>
    <property type="project" value="UniProtKB-UniRule"/>
</dbReference>
<feature type="binding site" evidence="6">
    <location>
        <position position="152"/>
    </location>
    <ligand>
        <name>NAD(+)</name>
        <dbReference type="ChEBI" id="CHEBI:57540"/>
    </ligand>
</feature>
<evidence type="ECO:0000313" key="9">
    <source>
        <dbReference type="Proteomes" id="UP000003505"/>
    </source>
</evidence>
<keyword evidence="6" id="KW-0067">ATP-binding</keyword>
<dbReference type="PANTHER" id="PTHR20275">
    <property type="entry name" value="NAD KINASE"/>
    <property type="match status" value="1"/>
</dbReference>
<feature type="binding site" evidence="6">
    <location>
        <begin position="182"/>
        <end position="187"/>
    </location>
    <ligand>
        <name>NAD(+)</name>
        <dbReference type="ChEBI" id="CHEBI:57540"/>
    </ligand>
</feature>
<proteinExistence type="inferred from homology"/>
<dbReference type="InterPro" id="IPR017437">
    <property type="entry name" value="ATP-NAD_kinase_PpnK-typ_C"/>
</dbReference>
<dbReference type="GO" id="GO:0005524">
    <property type="term" value="F:ATP binding"/>
    <property type="evidence" value="ECO:0007669"/>
    <property type="project" value="UniProtKB-KW"/>
</dbReference>
<comment type="cofactor">
    <cofactor evidence="6">
        <name>a divalent metal cation</name>
        <dbReference type="ChEBI" id="CHEBI:60240"/>
    </cofactor>
</comment>
<comment type="function">
    <text evidence="6">Involved in the regulation of the intracellular balance of NAD and NADP, and is a key enzyme in the biosynthesis of NADP. Catalyzes specifically the phosphorylation on 2'-hydroxyl of the adenosine moiety of NAD to yield NADP.</text>
</comment>
<keyword evidence="3 6" id="KW-0521">NADP</keyword>
<evidence type="ECO:0000256" key="1">
    <source>
        <dbReference type="ARBA" id="ARBA00022679"/>
    </source>
</evidence>
<feature type="binding site" evidence="6">
    <location>
        <begin position="67"/>
        <end position="68"/>
    </location>
    <ligand>
        <name>NAD(+)</name>
        <dbReference type="ChEBI" id="CHEBI:57540"/>
    </ligand>
</feature>
<keyword evidence="2 6" id="KW-0418">Kinase</keyword>
<dbReference type="GO" id="GO:0006741">
    <property type="term" value="P:NADP+ biosynthetic process"/>
    <property type="evidence" value="ECO:0007669"/>
    <property type="project" value="UniProtKB-UniRule"/>
</dbReference>
<dbReference type="InterPro" id="IPR017438">
    <property type="entry name" value="ATP-NAD_kinase_N"/>
</dbReference>
<feature type="binding site" evidence="6">
    <location>
        <position position="241"/>
    </location>
    <ligand>
        <name>NAD(+)</name>
        <dbReference type="ChEBI" id="CHEBI:57540"/>
    </ligand>
</feature>
<dbReference type="GO" id="GO:0005737">
    <property type="term" value="C:cytoplasm"/>
    <property type="evidence" value="ECO:0007669"/>
    <property type="project" value="UniProtKB-SubCell"/>
</dbReference>
<evidence type="ECO:0000256" key="2">
    <source>
        <dbReference type="ARBA" id="ARBA00022777"/>
    </source>
</evidence>
<organism evidence="8 9">
    <name type="scientific">Selenomonas sputigena (strain ATCC 35185 / DSM 20758 / CCUG 44933 / VPI D19B-28)</name>
    <dbReference type="NCBI Taxonomy" id="546271"/>
    <lineage>
        <taxon>Bacteria</taxon>
        <taxon>Bacillati</taxon>
        <taxon>Bacillota</taxon>
        <taxon>Negativicutes</taxon>
        <taxon>Selenomonadales</taxon>
        <taxon>Selenomonadaceae</taxon>
        <taxon>Selenomonas</taxon>
    </lineage>
</organism>
<dbReference type="Pfam" id="PF20143">
    <property type="entry name" value="NAD_kinase_C"/>
    <property type="match status" value="1"/>
</dbReference>
<dbReference type="SUPFAM" id="SSF111331">
    <property type="entry name" value="NAD kinase/diacylglycerol kinase-like"/>
    <property type="match status" value="1"/>
</dbReference>
<sequence length="283" mass="31382">MFTIAVFPNVTKANIRAILDRVLAFFADKRVCVLLPAKEARLLGHEAYGIENINRHPIDMALSIGGDGTLLNVCRRVYEQTVPVCGINFGTVGFLIDIELDEIETKLQKILDKEYHIEERLMLSGYVVHHGKKSYKGSAVNDIVVAKGGLARMLRFGLSINDTRIANYKADGLIVSTATGSTAYSLSAGGPIVNPHVKALVLTPICPHTFDIRSMVISEDDTVRMRIKAGHSDIFVTFDGQKSFQIADEDEVIVRKAKNPARIVKFGDKDYYRTMKEKLLDNA</sequence>
<dbReference type="RefSeq" id="WP_006192444.1">
    <property type="nucleotide sequence ID" value="NC_015437.1"/>
</dbReference>
<evidence type="ECO:0000256" key="5">
    <source>
        <dbReference type="ARBA" id="ARBA00047925"/>
    </source>
</evidence>
<dbReference type="HAMAP" id="MF_00361">
    <property type="entry name" value="NAD_kinase"/>
    <property type="match status" value="1"/>
</dbReference>
<keyword evidence="6" id="KW-0963">Cytoplasm</keyword>
<dbReference type="eggNOG" id="COG0061">
    <property type="taxonomic scope" value="Bacteria"/>
</dbReference>
<keyword evidence="4 6" id="KW-0520">NAD</keyword>
<dbReference type="Gene3D" id="3.40.50.10330">
    <property type="entry name" value="Probable inorganic polyphosphate/atp-NAD kinase, domain 1"/>
    <property type="match status" value="1"/>
</dbReference>
<dbReference type="GO" id="GO:0019674">
    <property type="term" value="P:NAD+ metabolic process"/>
    <property type="evidence" value="ECO:0007669"/>
    <property type="project" value="InterPro"/>
</dbReference>
<dbReference type="InterPro" id="IPR002504">
    <property type="entry name" value="NADK"/>
</dbReference>
<dbReference type="PANTHER" id="PTHR20275:SF0">
    <property type="entry name" value="NAD KINASE"/>
    <property type="match status" value="1"/>
</dbReference>
<keyword evidence="6" id="KW-0547">Nucleotide-binding</keyword>
<evidence type="ECO:0000256" key="3">
    <source>
        <dbReference type="ARBA" id="ARBA00022857"/>
    </source>
</evidence>
<protein>
    <recommendedName>
        <fullName evidence="6">NAD kinase</fullName>
        <ecNumber evidence="6">2.7.1.23</ecNumber>
    </recommendedName>
    <alternativeName>
        <fullName evidence="6">ATP-dependent NAD kinase</fullName>
    </alternativeName>
</protein>
<reference evidence="8 9" key="1">
    <citation type="submission" date="2009-09" db="EMBL/GenBank/DDBJ databases">
        <authorList>
            <person name="Weinstock G."/>
            <person name="Sodergren E."/>
            <person name="Clifton S."/>
            <person name="Fulton L."/>
            <person name="Fulton B."/>
            <person name="Courtney L."/>
            <person name="Fronick C."/>
            <person name="Harrison M."/>
            <person name="Strong C."/>
            <person name="Farmer C."/>
            <person name="Delahaunty K."/>
            <person name="Markovic C."/>
            <person name="Hall O."/>
            <person name="Minx P."/>
            <person name="Tomlinson C."/>
            <person name="Mitreva M."/>
            <person name="Nelson J."/>
            <person name="Hou S."/>
            <person name="Wollam A."/>
            <person name="Pepin K.H."/>
            <person name="Johnson M."/>
            <person name="Bhonagiri V."/>
            <person name="Nash W.E."/>
            <person name="Warren W."/>
            <person name="Chinwalla A."/>
            <person name="Mardis E.R."/>
            <person name="Wilson R.K."/>
        </authorList>
    </citation>
    <scope>NUCLEOTIDE SEQUENCE [LARGE SCALE GENOMIC DNA]</scope>
    <source>
        <strain evidence="8">ATCC 35185</strain>
        <strain evidence="9">ATCC 35185 / DSM 20758 / VPI D19B-28</strain>
    </source>
</reference>
<comment type="subcellular location">
    <subcellularLocation>
        <location evidence="6">Cytoplasm</location>
    </subcellularLocation>
</comment>
<keyword evidence="1 6" id="KW-0808">Transferase</keyword>
<comment type="similarity">
    <text evidence="6">Belongs to the NAD kinase family.</text>
</comment>
<dbReference type="EMBL" id="CP002637">
    <property type="protein sequence ID" value="AEC00034.1"/>
    <property type="molecule type" value="Genomic_DNA"/>
</dbReference>
<dbReference type="KEGG" id="ssg:Selsp_1074"/>
<evidence type="ECO:0000313" key="8">
    <source>
        <dbReference type="EMBL" id="EEX77470.1"/>
    </source>
</evidence>
<feature type="binding site" evidence="6">
    <location>
        <begin position="141"/>
        <end position="142"/>
    </location>
    <ligand>
        <name>NAD(+)</name>
        <dbReference type="ChEBI" id="CHEBI:57540"/>
    </ligand>
</feature>
<dbReference type="GO" id="GO:0051287">
    <property type="term" value="F:NAD binding"/>
    <property type="evidence" value="ECO:0007669"/>
    <property type="project" value="UniProtKB-ARBA"/>
</dbReference>
<evidence type="ECO:0000313" key="10">
    <source>
        <dbReference type="Proteomes" id="UP000011124"/>
    </source>
</evidence>
<evidence type="ECO:0000313" key="7">
    <source>
        <dbReference type="EMBL" id="AEC00034.1"/>
    </source>
</evidence>
<feature type="binding site" evidence="6">
    <location>
        <position position="171"/>
    </location>
    <ligand>
        <name>NAD(+)</name>
        <dbReference type="ChEBI" id="CHEBI:57540"/>
    </ligand>
</feature>